<evidence type="ECO:0000256" key="4">
    <source>
        <dbReference type="ARBA" id="ARBA00022989"/>
    </source>
</evidence>
<keyword evidence="3" id="KW-0812">Transmembrane</keyword>
<comment type="similarity">
    <text evidence="2 7">Belongs to the peroxisomal membrane protein PXMP2/4 family.</text>
</comment>
<dbReference type="EMBL" id="GL996515">
    <property type="protein sequence ID" value="EGV64647.1"/>
    <property type="molecule type" value="Genomic_DNA"/>
</dbReference>
<gene>
    <name evidence="8" type="ORF">CANTEDRAFT_113429</name>
</gene>
<dbReference type="GO" id="GO:0016020">
    <property type="term" value="C:membrane"/>
    <property type="evidence" value="ECO:0007669"/>
    <property type="project" value="UniProtKB-SubCell"/>
</dbReference>
<sequence>MSYYTKYNQLLLKRPLVTNMVTTGILFGSGDFLAQRLFSQNNKKYDYPRTLRAIAYGGILFAPLGDKWYKLLNRLTVPKSLSWSDKTHNRVNTLLRVGVDQLGFAPLIAIPMYYSAMTVLERSPDPVNDISAKLREHWLPTLKTNWLVWPAFQTLNFYLVPVQLRLLSVNLISIVWNCYLSYVLNDQKSHLLHVSEEEVMV</sequence>
<dbReference type="PANTHER" id="PTHR11266:SF17">
    <property type="entry name" value="PROTEIN MPV17"/>
    <property type="match status" value="1"/>
</dbReference>
<evidence type="ECO:0000313" key="8">
    <source>
        <dbReference type="EMBL" id="EGV64647.1"/>
    </source>
</evidence>
<dbReference type="Pfam" id="PF04117">
    <property type="entry name" value="Mpv17_PMP22"/>
    <property type="match status" value="1"/>
</dbReference>
<dbReference type="GeneID" id="18246953"/>
<dbReference type="OrthoDB" id="430207at2759"/>
<dbReference type="Proteomes" id="UP000000707">
    <property type="component" value="Unassembled WGS sequence"/>
</dbReference>
<dbReference type="HOGENOM" id="CLU_049109_8_1_1"/>
<evidence type="ECO:0000256" key="1">
    <source>
        <dbReference type="ARBA" id="ARBA00004141"/>
    </source>
</evidence>
<keyword evidence="4" id="KW-1133">Transmembrane helix</keyword>
<dbReference type="KEGG" id="cten:18246953"/>
<dbReference type="PANTHER" id="PTHR11266">
    <property type="entry name" value="PEROXISOMAL MEMBRANE PROTEIN 2, PXMP2 MPV17"/>
    <property type="match status" value="1"/>
</dbReference>
<dbReference type="AlphaFoldDB" id="G3B2C9"/>
<keyword evidence="5" id="KW-0472">Membrane</keyword>
<evidence type="ECO:0000313" key="9">
    <source>
        <dbReference type="Proteomes" id="UP000000707"/>
    </source>
</evidence>
<organism evidence="9">
    <name type="scientific">Candida tenuis (strain ATCC 10573 / BCRC 21748 / CBS 615 / JCM 9827 / NBRC 10315 / NRRL Y-1498 / VKM Y-70)</name>
    <name type="common">Yeast</name>
    <name type="synonym">Yamadazyma tenuis</name>
    <dbReference type="NCBI Taxonomy" id="590646"/>
    <lineage>
        <taxon>Eukaryota</taxon>
        <taxon>Fungi</taxon>
        <taxon>Dikarya</taxon>
        <taxon>Ascomycota</taxon>
        <taxon>Saccharomycotina</taxon>
        <taxon>Pichiomycetes</taxon>
        <taxon>Debaryomycetaceae</taxon>
        <taxon>Yamadazyma</taxon>
    </lineage>
</organism>
<dbReference type="STRING" id="590646.G3B2C9"/>
<name>G3B2C9_CANTC</name>
<reference evidence="8 9" key="1">
    <citation type="journal article" date="2011" name="Proc. Natl. Acad. Sci. U.S.A.">
        <title>Comparative genomics of xylose-fermenting fungi for enhanced biofuel production.</title>
        <authorList>
            <person name="Wohlbach D.J."/>
            <person name="Kuo A."/>
            <person name="Sato T.K."/>
            <person name="Potts K.M."/>
            <person name="Salamov A.A."/>
            <person name="LaButti K.M."/>
            <person name="Sun H."/>
            <person name="Clum A."/>
            <person name="Pangilinan J.L."/>
            <person name="Lindquist E.A."/>
            <person name="Lucas S."/>
            <person name="Lapidus A."/>
            <person name="Jin M."/>
            <person name="Gunawan C."/>
            <person name="Balan V."/>
            <person name="Dale B.E."/>
            <person name="Jeffries T.W."/>
            <person name="Zinkel R."/>
            <person name="Barry K.W."/>
            <person name="Grigoriev I.V."/>
            <person name="Gasch A.P."/>
        </authorList>
    </citation>
    <scope>NUCLEOTIDE SEQUENCE [LARGE SCALE GENOMIC DNA]</scope>
    <source>
        <strain evidence="9">ATCC 10573 / BCRC 21748 / CBS 615 / JCM 9827 / NBRC 10315 / NRRL Y-1498 / VKM Y-70</strain>
    </source>
</reference>
<evidence type="ECO:0000256" key="7">
    <source>
        <dbReference type="RuleBase" id="RU363053"/>
    </source>
</evidence>
<dbReference type="eggNOG" id="KOG1944">
    <property type="taxonomic scope" value="Eukaryota"/>
</dbReference>
<evidence type="ECO:0000256" key="2">
    <source>
        <dbReference type="ARBA" id="ARBA00006824"/>
    </source>
</evidence>
<comment type="subcellular location">
    <subcellularLocation>
        <location evidence="1">Membrane</location>
        <topology evidence="1">Multi-pass membrane protein</topology>
    </subcellularLocation>
</comment>
<protein>
    <recommendedName>
        <fullName evidence="6">Protein SYM1</fullName>
    </recommendedName>
</protein>
<proteinExistence type="inferred from homology"/>
<dbReference type="GO" id="GO:0005739">
    <property type="term" value="C:mitochondrion"/>
    <property type="evidence" value="ECO:0007669"/>
    <property type="project" value="TreeGrafter"/>
</dbReference>
<evidence type="ECO:0000256" key="6">
    <source>
        <dbReference type="ARBA" id="ARBA00039302"/>
    </source>
</evidence>
<accession>G3B2C9</accession>
<evidence type="ECO:0000256" key="5">
    <source>
        <dbReference type="ARBA" id="ARBA00023136"/>
    </source>
</evidence>
<evidence type="ECO:0000256" key="3">
    <source>
        <dbReference type="ARBA" id="ARBA00022692"/>
    </source>
</evidence>
<dbReference type="InterPro" id="IPR007248">
    <property type="entry name" value="Mpv17_PMP22"/>
</dbReference>
<keyword evidence="9" id="KW-1185">Reference proteome</keyword>